<gene>
    <name evidence="1" type="ORF">DFA_07040</name>
</gene>
<dbReference type="InterPro" id="IPR031100">
    <property type="entry name" value="LOG_fam"/>
</dbReference>
<dbReference type="Pfam" id="PF03641">
    <property type="entry name" value="Lysine_decarbox"/>
    <property type="match status" value="1"/>
</dbReference>
<evidence type="ECO:0008006" key="3">
    <source>
        <dbReference type="Google" id="ProtNLM"/>
    </source>
</evidence>
<accession>F4PVB8</accession>
<reference evidence="2" key="1">
    <citation type="journal article" date="2011" name="Genome Res.">
        <title>Phylogeny-wide analysis of social amoeba genomes highlights ancient origins for complex intercellular communication.</title>
        <authorList>
            <person name="Heidel A.J."/>
            <person name="Lawal H.M."/>
            <person name="Felder M."/>
            <person name="Schilde C."/>
            <person name="Helps N.R."/>
            <person name="Tunggal B."/>
            <person name="Rivero F."/>
            <person name="John U."/>
            <person name="Schleicher M."/>
            <person name="Eichinger L."/>
            <person name="Platzer M."/>
            <person name="Noegel A.A."/>
            <person name="Schaap P."/>
            <person name="Gloeckner G."/>
        </authorList>
    </citation>
    <scope>NUCLEOTIDE SEQUENCE [LARGE SCALE GENOMIC DNA]</scope>
    <source>
        <strain evidence="2">SH3</strain>
    </source>
</reference>
<dbReference type="OMA" id="HQKPIGL"/>
<dbReference type="STRING" id="1054147.F4PVB8"/>
<dbReference type="RefSeq" id="XP_004366915.1">
    <property type="nucleotide sequence ID" value="XM_004366858.1"/>
</dbReference>
<dbReference type="Proteomes" id="UP000007797">
    <property type="component" value="Unassembled WGS sequence"/>
</dbReference>
<dbReference type="PANTHER" id="PTHR31223:SF70">
    <property type="entry name" value="LOG FAMILY PROTEIN YJL055W"/>
    <property type="match status" value="1"/>
</dbReference>
<dbReference type="EMBL" id="GL883013">
    <property type="protein sequence ID" value="EGG19932.1"/>
    <property type="molecule type" value="Genomic_DNA"/>
</dbReference>
<sequence length="185" mass="20131">MISNQDIKNICIFCGSRTGTDPLFVTKTEQLGQEMAKRGYGLVYGGGNVGLMGAISHAVFNGGASVKGIIPHALSQREVSGVTVGEVEFVEDMHTRKNLMYKLSNAFIALPGGFGTFDELFECLTWIQLGIHAKPVEDASKKGFIDERFVTSIVFSDDPVDLLNRIETAAPVKSVLDWHDVVPKP</sequence>
<dbReference type="GeneID" id="14872119"/>
<dbReference type="NCBIfam" id="TIGR00730">
    <property type="entry name" value="Rossman fold protein, TIGR00730 family"/>
    <property type="match status" value="1"/>
</dbReference>
<dbReference type="SUPFAM" id="SSF102405">
    <property type="entry name" value="MCP/YpsA-like"/>
    <property type="match status" value="1"/>
</dbReference>
<proteinExistence type="predicted"/>
<organism evidence="1 2">
    <name type="scientific">Cavenderia fasciculata</name>
    <name type="common">Slime mold</name>
    <name type="synonym">Dictyostelium fasciculatum</name>
    <dbReference type="NCBI Taxonomy" id="261658"/>
    <lineage>
        <taxon>Eukaryota</taxon>
        <taxon>Amoebozoa</taxon>
        <taxon>Evosea</taxon>
        <taxon>Eumycetozoa</taxon>
        <taxon>Dictyostelia</taxon>
        <taxon>Acytosteliales</taxon>
        <taxon>Cavenderiaceae</taxon>
        <taxon>Cavenderia</taxon>
    </lineage>
</organism>
<dbReference type="GO" id="GO:0009691">
    <property type="term" value="P:cytokinin biosynthetic process"/>
    <property type="evidence" value="ECO:0007669"/>
    <property type="project" value="InterPro"/>
</dbReference>
<evidence type="ECO:0000313" key="1">
    <source>
        <dbReference type="EMBL" id="EGG19932.1"/>
    </source>
</evidence>
<dbReference type="GO" id="GO:0005829">
    <property type="term" value="C:cytosol"/>
    <property type="evidence" value="ECO:0007669"/>
    <property type="project" value="TreeGrafter"/>
</dbReference>
<dbReference type="OrthoDB" id="414463at2759"/>
<dbReference type="KEGG" id="dfa:DFA_07040"/>
<protein>
    <recommendedName>
        <fullName evidence="3">Cytokinin riboside 5'-monophosphate phosphoribohydrolase</fullName>
    </recommendedName>
</protein>
<dbReference type="PANTHER" id="PTHR31223">
    <property type="entry name" value="LOG FAMILY PROTEIN YJL055W"/>
    <property type="match status" value="1"/>
</dbReference>
<dbReference type="InterPro" id="IPR005269">
    <property type="entry name" value="LOG"/>
</dbReference>
<dbReference type="Gene3D" id="3.40.50.450">
    <property type="match status" value="1"/>
</dbReference>
<dbReference type="GO" id="GO:0102682">
    <property type="term" value="F:cytokinin riboside 5'-monophosphate phosphoribohydrolase activity"/>
    <property type="evidence" value="ECO:0007669"/>
    <property type="project" value="EnsemblProtists"/>
</dbReference>
<keyword evidence="2" id="KW-1185">Reference proteome</keyword>
<name>F4PVB8_CACFS</name>
<evidence type="ECO:0000313" key="2">
    <source>
        <dbReference type="Proteomes" id="UP000007797"/>
    </source>
</evidence>
<dbReference type="AlphaFoldDB" id="F4PVB8"/>